<gene>
    <name evidence="1" type="ORF">SAE02_03290</name>
</gene>
<protein>
    <submittedName>
        <fullName evidence="1">Uncharacterized protein</fullName>
    </submittedName>
</protein>
<dbReference type="OrthoDB" id="7428502at2"/>
<dbReference type="InterPro" id="IPR035223">
    <property type="entry name" value="DUF5335"/>
</dbReference>
<keyword evidence="2" id="KW-1185">Reference proteome</keyword>
<dbReference type="AlphaFoldDB" id="A0A512DI69"/>
<accession>A0A512DI69</accession>
<dbReference type="RefSeq" id="WP_044425643.1">
    <property type="nucleotide sequence ID" value="NZ_BJYZ01000002.1"/>
</dbReference>
<dbReference type="Pfam" id="PF17269">
    <property type="entry name" value="DUF5335"/>
    <property type="match status" value="1"/>
</dbReference>
<dbReference type="EMBL" id="BJYZ01000002">
    <property type="protein sequence ID" value="GEO36181.1"/>
    <property type="molecule type" value="Genomic_DNA"/>
</dbReference>
<name>A0A512DI69_9PROT</name>
<reference evidence="1 2" key="1">
    <citation type="submission" date="2019-07" db="EMBL/GenBank/DDBJ databases">
        <title>Whole genome shotgun sequence of Skermanella aerolata NBRC 106429.</title>
        <authorList>
            <person name="Hosoyama A."/>
            <person name="Uohara A."/>
            <person name="Ohji S."/>
            <person name="Ichikawa N."/>
        </authorList>
    </citation>
    <scope>NUCLEOTIDE SEQUENCE [LARGE SCALE GENOMIC DNA]</scope>
    <source>
        <strain evidence="1 2">NBRC 106429</strain>
    </source>
</reference>
<dbReference type="Proteomes" id="UP000321523">
    <property type="component" value="Unassembled WGS sequence"/>
</dbReference>
<proteinExistence type="predicted"/>
<evidence type="ECO:0000313" key="1">
    <source>
        <dbReference type="EMBL" id="GEO36181.1"/>
    </source>
</evidence>
<organism evidence="1 2">
    <name type="scientific">Skermanella aerolata</name>
    <dbReference type="NCBI Taxonomy" id="393310"/>
    <lineage>
        <taxon>Bacteria</taxon>
        <taxon>Pseudomonadati</taxon>
        <taxon>Pseudomonadota</taxon>
        <taxon>Alphaproteobacteria</taxon>
        <taxon>Rhodospirillales</taxon>
        <taxon>Azospirillaceae</taxon>
        <taxon>Skermanella</taxon>
    </lineage>
</organism>
<evidence type="ECO:0000313" key="2">
    <source>
        <dbReference type="Proteomes" id="UP000321523"/>
    </source>
</evidence>
<sequence length="105" mass="11458">MATKRLDEEEWGRYFDQAAAALRGRKATVEVVAPDIGAQFAAAGLDVVGITYDPKDRLLEIALDGMDHLIRDPQEIYVKETPRGLDVVEATDAGGRKHIIQIAGP</sequence>
<comment type="caution">
    <text evidence="1">The sequence shown here is derived from an EMBL/GenBank/DDBJ whole genome shotgun (WGS) entry which is preliminary data.</text>
</comment>